<dbReference type="Ensembl" id="ENSLACT00000006829.1">
    <property type="protein sequence ID" value="ENSLACP00000006772.1"/>
    <property type="gene ID" value="ENSLACG00000006010.1"/>
</dbReference>
<protein>
    <recommendedName>
        <fullName evidence="14">G-protein coupled receptors family 1 profile domain-containing protein</fullName>
    </recommendedName>
</protein>
<dbReference type="Proteomes" id="UP000008672">
    <property type="component" value="Unassembled WGS sequence"/>
</dbReference>
<feature type="transmembrane region" description="Helical" evidence="13">
    <location>
        <begin position="100"/>
        <end position="118"/>
    </location>
</feature>
<keyword evidence="16" id="KW-1185">Reference proteome</keyword>
<dbReference type="EMBL" id="AFYH01205845">
    <property type="status" value="NOT_ANNOTATED_CDS"/>
    <property type="molecule type" value="Genomic_DNA"/>
</dbReference>
<dbReference type="PRINTS" id="PR00237">
    <property type="entry name" value="GPCRRHODOPSN"/>
</dbReference>
<feature type="transmembrane region" description="Helical" evidence="13">
    <location>
        <begin position="340"/>
        <end position="363"/>
    </location>
</feature>
<evidence type="ECO:0000256" key="3">
    <source>
        <dbReference type="ARBA" id="ARBA00022606"/>
    </source>
</evidence>
<keyword evidence="7" id="KW-0297">G-protein coupled receptor</keyword>
<reference evidence="16" key="1">
    <citation type="submission" date="2011-08" db="EMBL/GenBank/DDBJ databases">
        <title>The draft genome of Latimeria chalumnae.</title>
        <authorList>
            <person name="Di Palma F."/>
            <person name="Alfoldi J."/>
            <person name="Johnson J."/>
            <person name="Berlin A."/>
            <person name="Gnerre S."/>
            <person name="Jaffe D."/>
            <person name="MacCallum I."/>
            <person name="Young S."/>
            <person name="Walker B.J."/>
            <person name="Lander E."/>
            <person name="Lindblad-Toh K."/>
        </authorList>
    </citation>
    <scope>NUCLEOTIDE SEQUENCE [LARGE SCALE GENOMIC DNA]</scope>
    <source>
        <strain evidence="16">Wild caught</strain>
    </source>
</reference>
<keyword evidence="11" id="KW-0325">Glycoprotein</keyword>
<evidence type="ECO:0000256" key="10">
    <source>
        <dbReference type="ARBA" id="ARBA00023170"/>
    </source>
</evidence>
<feature type="transmembrane region" description="Helical" evidence="13">
    <location>
        <begin position="587"/>
        <end position="605"/>
    </location>
</feature>
<dbReference type="EMBL" id="AFYH01205844">
    <property type="status" value="NOT_ANNOTATED_CDS"/>
    <property type="molecule type" value="Genomic_DNA"/>
</dbReference>
<dbReference type="PANTHER" id="PTHR24242:SF359">
    <property type="entry name" value="ODORANT RECEPTOR-RELATED"/>
    <property type="match status" value="1"/>
</dbReference>
<dbReference type="CDD" id="cd13954">
    <property type="entry name" value="7tmA_OR"/>
    <property type="match status" value="1"/>
</dbReference>
<evidence type="ECO:0000313" key="15">
    <source>
        <dbReference type="Ensembl" id="ENSLACP00000006772.1"/>
    </source>
</evidence>
<evidence type="ECO:0000256" key="6">
    <source>
        <dbReference type="ARBA" id="ARBA00022989"/>
    </source>
</evidence>
<reference evidence="15" key="2">
    <citation type="submission" date="2025-08" db="UniProtKB">
        <authorList>
            <consortium name="Ensembl"/>
        </authorList>
    </citation>
    <scope>IDENTIFICATION</scope>
</reference>
<feature type="transmembrane region" description="Helical" evidence="13">
    <location>
        <begin position="20"/>
        <end position="48"/>
    </location>
</feature>
<feature type="transmembrane region" description="Helical" evidence="13">
    <location>
        <begin position="514"/>
        <end position="535"/>
    </location>
</feature>
<dbReference type="FunFam" id="1.20.1070.10:FF:000001">
    <property type="entry name" value="Olfactory receptor"/>
    <property type="match status" value="1"/>
</dbReference>
<dbReference type="EMBL" id="AFYH01205846">
    <property type="status" value="NOT_ANNOTATED_CDS"/>
    <property type="molecule type" value="Genomic_DNA"/>
</dbReference>
<evidence type="ECO:0000313" key="16">
    <source>
        <dbReference type="Proteomes" id="UP000008672"/>
    </source>
</evidence>
<keyword evidence="9" id="KW-1015">Disulfide bond</keyword>
<feature type="transmembrane region" description="Helical" evidence="13">
    <location>
        <begin position="454"/>
        <end position="478"/>
    </location>
</feature>
<dbReference type="eggNOG" id="ENOG502SKM8">
    <property type="taxonomic scope" value="Eukaryota"/>
</dbReference>
<accession>H3AAV1</accession>
<dbReference type="GO" id="GO:0004930">
    <property type="term" value="F:G protein-coupled receptor activity"/>
    <property type="evidence" value="ECO:0007669"/>
    <property type="project" value="UniProtKB-KW"/>
</dbReference>
<dbReference type="InterPro" id="IPR000725">
    <property type="entry name" value="Olfact_rcpt"/>
</dbReference>
<proteinExistence type="predicted"/>
<dbReference type="FunFam" id="1.20.1070.10:FF:000024">
    <property type="entry name" value="Olfactory receptor"/>
    <property type="match status" value="1"/>
</dbReference>
<feature type="transmembrane region" description="Helical" evidence="13">
    <location>
        <begin position="406"/>
        <end position="434"/>
    </location>
</feature>
<evidence type="ECO:0000259" key="14">
    <source>
        <dbReference type="PROSITE" id="PS50262"/>
    </source>
</evidence>
<dbReference type="Gene3D" id="1.20.1070.10">
    <property type="entry name" value="Rhodopsin 7-helix transmembrane proteins"/>
    <property type="match status" value="2"/>
</dbReference>
<feature type="transmembrane region" description="Helical" evidence="13">
    <location>
        <begin position="268"/>
        <end position="288"/>
    </location>
</feature>
<feature type="transmembrane region" description="Helical" evidence="13">
    <location>
        <begin position="234"/>
        <end position="256"/>
    </location>
</feature>
<evidence type="ECO:0000256" key="5">
    <source>
        <dbReference type="ARBA" id="ARBA00022725"/>
    </source>
</evidence>
<feature type="transmembrane region" description="Helical" evidence="13">
    <location>
        <begin position="194"/>
        <end position="214"/>
    </location>
</feature>
<keyword evidence="6 13" id="KW-1133">Transmembrane helix</keyword>
<dbReference type="AlphaFoldDB" id="H3AAV1"/>
<feature type="transmembrane region" description="Helical" evidence="13">
    <location>
        <begin position="139"/>
        <end position="158"/>
    </location>
</feature>
<dbReference type="InterPro" id="IPR000276">
    <property type="entry name" value="GPCR_Rhodpsn"/>
</dbReference>
<dbReference type="Pfam" id="PF13853">
    <property type="entry name" value="7tm_4"/>
    <property type="match status" value="2"/>
</dbReference>
<evidence type="ECO:0000256" key="2">
    <source>
        <dbReference type="ARBA" id="ARBA00022475"/>
    </source>
</evidence>
<sequence length="618" mass="69318">NSSLTSNMMLKLEGLSFTPTITNLTFVLTLIVFVFTITANAAVLGVLICDRKLHEPMYLLLWNMFINDFICICSAIPKILMDLLSMTKEISYNNCIVQAFFIHSYSGASVTILAAMAYDRYIAICNPLRYQSIMTKRTTTILSLLVWTIPILMVMTLFGLTLRVPPCRNIIYDITCSNMAILSLTCTDITVNNIYGLVITAVLSAIVLFSVIYSYAKILITCLSNRHAESKSKAIYTCSTHLLVFVIFEISGLSGVISVRLEKVSANFRYIMGMTFLIIPTLANPIIYGMKTKDIRTRIEATWLRLKVTMKLMNSSGQTNHSVQEFILLGFAGLQHSQTMLFLVVLLAYLAIVAGNILIILVIAFERKLHTPMYFFLESLSVLDLMYPTVIFPKMFALFLMGDNVISFYGCFVQMYVFLSLSATQCFLLSVMGIDRYLAICNPLRYPSIMTSRVCALLIVCVWLLGFLTPLVSIVLLMELPFCGSNIIHYCYCDYPSVLTLACADTTLIFDQGFVSAMLAILVPFLFAVVSYIKVVQTILRSKSTEGKKKTFSTCASHLFSVILYYVSSAVGYIVIMLDNISNDYRIMISIISSVLNPMLNPLIYSLRNKDIKDAIVK</sequence>
<dbReference type="GeneTree" id="ENSGT01140000282520"/>
<dbReference type="InParanoid" id="H3AAV1"/>
<reference evidence="15" key="3">
    <citation type="submission" date="2025-09" db="UniProtKB">
        <authorList>
            <consortium name="Ensembl"/>
        </authorList>
    </citation>
    <scope>IDENTIFICATION</scope>
</reference>
<dbReference type="GO" id="GO:0005886">
    <property type="term" value="C:plasma membrane"/>
    <property type="evidence" value="ECO:0007669"/>
    <property type="project" value="UniProtKB-SubCell"/>
</dbReference>
<dbReference type="PRINTS" id="PR00245">
    <property type="entry name" value="OLFACTORYR"/>
</dbReference>
<evidence type="ECO:0000256" key="9">
    <source>
        <dbReference type="ARBA" id="ARBA00023157"/>
    </source>
</evidence>
<organism evidence="15 16">
    <name type="scientific">Latimeria chalumnae</name>
    <name type="common">Coelacanth</name>
    <dbReference type="NCBI Taxonomy" id="7897"/>
    <lineage>
        <taxon>Eukaryota</taxon>
        <taxon>Metazoa</taxon>
        <taxon>Chordata</taxon>
        <taxon>Craniata</taxon>
        <taxon>Vertebrata</taxon>
        <taxon>Euteleostomi</taxon>
        <taxon>Coelacanthiformes</taxon>
        <taxon>Coelacanthidae</taxon>
        <taxon>Latimeria</taxon>
    </lineage>
</organism>
<keyword evidence="3" id="KW-0716">Sensory transduction</keyword>
<keyword evidence="2" id="KW-1003">Cell membrane</keyword>
<evidence type="ECO:0000256" key="8">
    <source>
        <dbReference type="ARBA" id="ARBA00023136"/>
    </source>
</evidence>
<evidence type="ECO:0000256" key="11">
    <source>
        <dbReference type="ARBA" id="ARBA00023180"/>
    </source>
</evidence>
<dbReference type="HOGENOM" id="CLU_012526_7_0_1"/>
<dbReference type="SMART" id="SM01381">
    <property type="entry name" value="7TM_GPCR_Srsx"/>
    <property type="match status" value="1"/>
</dbReference>
<dbReference type="InterPro" id="IPR017452">
    <property type="entry name" value="GPCR_Rhodpsn_7TM"/>
</dbReference>
<dbReference type="GO" id="GO:0004984">
    <property type="term" value="F:olfactory receptor activity"/>
    <property type="evidence" value="ECO:0007669"/>
    <property type="project" value="InterPro"/>
</dbReference>
<feature type="domain" description="G-protein coupled receptors family 1 profile" evidence="14">
    <location>
        <begin position="39"/>
        <end position="288"/>
    </location>
</feature>
<dbReference type="PROSITE" id="PS50262">
    <property type="entry name" value="G_PROTEIN_RECEP_F1_2"/>
    <property type="match status" value="2"/>
</dbReference>
<keyword evidence="4 13" id="KW-0812">Transmembrane</keyword>
<evidence type="ECO:0000256" key="13">
    <source>
        <dbReference type="SAM" id="Phobius"/>
    </source>
</evidence>
<feature type="transmembrane region" description="Helical" evidence="13">
    <location>
        <begin position="60"/>
        <end position="80"/>
    </location>
</feature>
<dbReference type="PANTHER" id="PTHR24242">
    <property type="entry name" value="G-PROTEIN COUPLED RECEPTOR"/>
    <property type="match status" value="1"/>
</dbReference>
<keyword evidence="5" id="KW-0552">Olfaction</keyword>
<comment type="subcellular location">
    <subcellularLocation>
        <location evidence="1">Cell membrane</location>
        <topology evidence="1">Multi-pass membrane protein</topology>
    </subcellularLocation>
</comment>
<dbReference type="InterPro" id="IPR050939">
    <property type="entry name" value="Olfactory_GPCR1"/>
</dbReference>
<evidence type="ECO:0000256" key="4">
    <source>
        <dbReference type="ARBA" id="ARBA00022692"/>
    </source>
</evidence>
<feature type="transmembrane region" description="Helical" evidence="13">
    <location>
        <begin position="556"/>
        <end position="575"/>
    </location>
</feature>
<evidence type="ECO:0000256" key="1">
    <source>
        <dbReference type="ARBA" id="ARBA00004651"/>
    </source>
</evidence>
<dbReference type="FunCoup" id="H3AAV1">
    <property type="interactions" value="199"/>
</dbReference>
<dbReference type="SUPFAM" id="SSF81321">
    <property type="entry name" value="Family A G protein-coupled receptor-like"/>
    <property type="match status" value="2"/>
</dbReference>
<keyword evidence="8 13" id="KW-0472">Membrane</keyword>
<name>H3AAV1_LATCH</name>
<evidence type="ECO:0000256" key="7">
    <source>
        <dbReference type="ARBA" id="ARBA00023040"/>
    </source>
</evidence>
<keyword evidence="12" id="KW-0807">Transducer</keyword>
<keyword evidence="10" id="KW-0675">Receptor</keyword>
<dbReference type="OMA" id="FICICSA"/>
<feature type="domain" description="G-protein coupled receptors family 1 profile" evidence="14">
    <location>
        <begin position="355"/>
        <end position="605"/>
    </location>
</feature>
<evidence type="ECO:0000256" key="12">
    <source>
        <dbReference type="ARBA" id="ARBA00023224"/>
    </source>
</evidence>